<dbReference type="Proteomes" id="UP001519307">
    <property type="component" value="Unassembled WGS sequence"/>
</dbReference>
<dbReference type="SUPFAM" id="SSF53335">
    <property type="entry name" value="S-adenosyl-L-methionine-dependent methyltransferases"/>
    <property type="match status" value="1"/>
</dbReference>
<dbReference type="RefSeq" id="WP_209700680.1">
    <property type="nucleotide sequence ID" value="NZ_JAGGLM010000001.1"/>
</dbReference>
<comment type="caution">
    <text evidence="1">The sequence shown here is derived from an EMBL/GenBank/DDBJ whole genome shotgun (WGS) entry which is preliminary data.</text>
</comment>
<protein>
    <recommendedName>
        <fullName evidence="3">Class I SAM-dependent methyltransferase</fullName>
    </recommendedName>
</protein>
<dbReference type="EMBL" id="JAGGLM010000001">
    <property type="protein sequence ID" value="MBP2031739.1"/>
    <property type="molecule type" value="Genomic_DNA"/>
</dbReference>
<keyword evidence="2" id="KW-1185">Reference proteome</keyword>
<evidence type="ECO:0000313" key="2">
    <source>
        <dbReference type="Proteomes" id="UP001519307"/>
    </source>
</evidence>
<proteinExistence type="predicted"/>
<reference evidence="1 2" key="1">
    <citation type="submission" date="2021-03" db="EMBL/GenBank/DDBJ databases">
        <title>Genomic Encyclopedia of Type Strains, Phase IV (KMG-IV): sequencing the most valuable type-strain genomes for metagenomic binning, comparative biology and taxonomic classification.</title>
        <authorList>
            <person name="Goeker M."/>
        </authorList>
    </citation>
    <scope>NUCLEOTIDE SEQUENCE [LARGE SCALE GENOMIC DNA]</scope>
    <source>
        <strain evidence="1 2">DSM 28783</strain>
    </source>
</reference>
<evidence type="ECO:0008006" key="3">
    <source>
        <dbReference type="Google" id="ProtNLM"/>
    </source>
</evidence>
<name>A0ABS4KNX6_9CLOT</name>
<accession>A0ABS4KNX6</accession>
<gene>
    <name evidence="1" type="ORF">J2Z42_000404</name>
</gene>
<evidence type="ECO:0000313" key="1">
    <source>
        <dbReference type="EMBL" id="MBP2031739.1"/>
    </source>
</evidence>
<organism evidence="1 2">
    <name type="scientific">Clostridium algifaecis</name>
    <dbReference type="NCBI Taxonomy" id="1472040"/>
    <lineage>
        <taxon>Bacteria</taxon>
        <taxon>Bacillati</taxon>
        <taxon>Bacillota</taxon>
        <taxon>Clostridia</taxon>
        <taxon>Eubacteriales</taxon>
        <taxon>Clostridiaceae</taxon>
        <taxon>Clostridium</taxon>
    </lineage>
</organism>
<dbReference type="Gene3D" id="3.40.50.150">
    <property type="entry name" value="Vaccinia Virus protein VP39"/>
    <property type="match status" value="1"/>
</dbReference>
<dbReference type="InterPro" id="IPR029063">
    <property type="entry name" value="SAM-dependent_MTases_sf"/>
</dbReference>
<sequence length="187" mass="22364">MRKKEVFINMENEIFRGNLLDIGLENTGIVYNIYKEFNHGINIEYISGEEEKERIKEGYYDLCILLFSFNKIRSRFKKRAIIEQIHKYLNDDGMLYIWDIDKRPGRIFNGDIKILIPGKKLKVIKIRDFNITGDDSKENTVNIVSKYFDMEEYNFTEDIYYIKARNKCKKEESKQEELKEVSITEDV</sequence>